<protein>
    <submittedName>
        <fullName evidence="2">Uncharacterized protein</fullName>
    </submittedName>
</protein>
<dbReference type="AlphaFoldDB" id="A0A3S3SSY9"/>
<evidence type="ECO:0000313" key="3">
    <source>
        <dbReference type="Proteomes" id="UP000288215"/>
    </source>
</evidence>
<reference evidence="2 3" key="1">
    <citation type="submission" date="2018-12" db="EMBL/GenBank/DDBJ databases">
        <title>The complete genome of the methanogenic archaea of the candidate phylum Verstraetearchaeota, obtained from the metagenome of underground thermal water.</title>
        <authorList>
            <person name="Kadnikov V.V."/>
            <person name="Mardanov A.V."/>
            <person name="Beletsky A.V."/>
            <person name="Karnachuk O.V."/>
            <person name="Ravin N.V."/>
        </authorList>
    </citation>
    <scope>NUCLEOTIDE SEQUENCE [LARGE SCALE GENOMIC DNA]</scope>
    <source>
        <strain evidence="2">Ch88</strain>
    </source>
</reference>
<name>A0A3S3SSY9_METS7</name>
<gene>
    <name evidence="2" type="ORF">Metus_0121</name>
</gene>
<keyword evidence="1" id="KW-1133">Transmembrane helix</keyword>
<evidence type="ECO:0000313" key="2">
    <source>
        <dbReference type="EMBL" id="RWX74096.1"/>
    </source>
</evidence>
<feature type="transmembrane region" description="Helical" evidence="1">
    <location>
        <begin position="15"/>
        <end position="36"/>
    </location>
</feature>
<dbReference type="Proteomes" id="UP000288215">
    <property type="component" value="Unassembled WGS sequence"/>
</dbReference>
<dbReference type="EMBL" id="RXGA01000001">
    <property type="protein sequence ID" value="RWX74096.1"/>
    <property type="molecule type" value="Genomic_DNA"/>
</dbReference>
<proteinExistence type="predicted"/>
<keyword evidence="1" id="KW-0812">Transmembrane</keyword>
<organism evidence="2 3">
    <name type="scientific">Methanosuratincola subterraneus</name>
    <dbReference type="NCBI Taxonomy" id="2593994"/>
    <lineage>
        <taxon>Archaea</taxon>
        <taxon>Thermoproteota</taxon>
        <taxon>Methanosuratincolia</taxon>
        <taxon>Candidatus Methanomethylicales</taxon>
        <taxon>Candidatus Methanomethylicaceae</taxon>
        <taxon>Candidatus Methanosuratincola (ex Vanwonterghem et al. 2016)</taxon>
    </lineage>
</organism>
<evidence type="ECO:0000256" key="1">
    <source>
        <dbReference type="SAM" id="Phobius"/>
    </source>
</evidence>
<keyword evidence="1" id="KW-0472">Membrane</keyword>
<accession>A0A3S3SSY9</accession>
<comment type="caution">
    <text evidence="2">The sequence shown here is derived from an EMBL/GenBank/DDBJ whole genome shotgun (WGS) entry which is preliminary data.</text>
</comment>
<sequence>MSLRVGFNMGPKKYFIFPLVAIPLSLLLILGLNTYFGRDIQPTAFALLSVEGGPETGEYRFTIALVNQNGTNGPADGYIKLKVANQKGEEVYSGNFRVKSEEFREVRVDGGARLVGFSWTVPAANLSTADGGGKGTAEIVFLSLYGSSVTGTLEMELP</sequence>